<feature type="binding site" evidence="4">
    <location>
        <position position="286"/>
    </location>
    <ligand>
        <name>S-adenosyl-L-methionine</name>
        <dbReference type="ChEBI" id="CHEBI:59789"/>
    </ligand>
</feature>
<dbReference type="NCBIfam" id="TIGR00479">
    <property type="entry name" value="rumA"/>
    <property type="match status" value="1"/>
</dbReference>
<feature type="binding site" evidence="4">
    <location>
        <position position="336"/>
    </location>
    <ligand>
        <name>S-adenosyl-L-methionine</name>
        <dbReference type="ChEBI" id="CHEBI:59789"/>
    </ligand>
</feature>
<dbReference type="PROSITE" id="PS51687">
    <property type="entry name" value="SAM_MT_RNA_M5U"/>
    <property type="match status" value="1"/>
</dbReference>
<evidence type="ECO:0000259" key="6">
    <source>
        <dbReference type="PROSITE" id="PS50926"/>
    </source>
</evidence>
<dbReference type="InterPro" id="IPR002792">
    <property type="entry name" value="TRAM_dom"/>
</dbReference>
<evidence type="ECO:0000256" key="1">
    <source>
        <dbReference type="ARBA" id="ARBA00022603"/>
    </source>
</evidence>
<dbReference type="InterPro" id="IPR010280">
    <property type="entry name" value="U5_MeTrfase_fam"/>
</dbReference>
<dbReference type="PANTHER" id="PTHR11061">
    <property type="entry name" value="RNA M5U METHYLTRANSFERASE"/>
    <property type="match status" value="1"/>
</dbReference>
<keyword evidence="8" id="KW-1185">Reference proteome</keyword>
<organism evidence="7 8">
    <name type="scientific">Inconstantimicrobium porci</name>
    <dbReference type="NCBI Taxonomy" id="2652291"/>
    <lineage>
        <taxon>Bacteria</taxon>
        <taxon>Bacillati</taxon>
        <taxon>Bacillota</taxon>
        <taxon>Clostridia</taxon>
        <taxon>Eubacteriales</taxon>
        <taxon>Clostridiaceae</taxon>
        <taxon>Inconstantimicrobium</taxon>
    </lineage>
</organism>
<dbReference type="FunFam" id="3.40.50.150:FF:000009">
    <property type="entry name" value="23S rRNA (Uracil(1939)-C(5))-methyltransferase RlmD"/>
    <property type="match status" value="1"/>
</dbReference>
<dbReference type="InterPro" id="IPR029063">
    <property type="entry name" value="SAM-dependent_MTases_sf"/>
</dbReference>
<evidence type="ECO:0000256" key="3">
    <source>
        <dbReference type="ARBA" id="ARBA00022691"/>
    </source>
</evidence>
<dbReference type="PROSITE" id="PS50926">
    <property type="entry name" value="TRAM"/>
    <property type="match status" value="1"/>
</dbReference>
<protein>
    <submittedName>
        <fullName evidence="7">23S rRNA (Uracil(1939)-C(5))-methyltransferase RlmD</fullName>
        <ecNumber evidence="7">2.1.1.190</ecNumber>
    </submittedName>
</protein>
<dbReference type="PANTHER" id="PTHR11061:SF30">
    <property type="entry name" value="TRNA (URACIL(54)-C(5))-METHYLTRANSFERASE"/>
    <property type="match status" value="1"/>
</dbReference>
<evidence type="ECO:0000256" key="2">
    <source>
        <dbReference type="ARBA" id="ARBA00022679"/>
    </source>
</evidence>
<dbReference type="Pfam" id="PF05958">
    <property type="entry name" value="tRNA_U5-meth_tr"/>
    <property type="match status" value="1"/>
</dbReference>
<keyword evidence="3 4" id="KW-0949">S-adenosyl-L-methionine</keyword>
<feature type="binding site" evidence="4">
    <location>
        <position position="315"/>
    </location>
    <ligand>
        <name>S-adenosyl-L-methionine</name>
        <dbReference type="ChEBI" id="CHEBI:59789"/>
    </ligand>
</feature>
<dbReference type="EC" id="2.1.1.190" evidence="7"/>
<dbReference type="Gene3D" id="2.40.50.140">
    <property type="entry name" value="Nucleic acid-binding proteins"/>
    <property type="match status" value="1"/>
</dbReference>
<dbReference type="GO" id="GO:0070475">
    <property type="term" value="P:rRNA base methylation"/>
    <property type="evidence" value="ECO:0007669"/>
    <property type="project" value="TreeGrafter"/>
</dbReference>
<keyword evidence="2 4" id="KW-0808">Transferase</keyword>
<gene>
    <name evidence="7" type="primary">rlmD</name>
    <name evidence="7" type="ORF">FYJ33_10440</name>
</gene>
<dbReference type="GO" id="GO:0070041">
    <property type="term" value="F:rRNA (uridine-C5-)-methyltransferase activity"/>
    <property type="evidence" value="ECO:0007669"/>
    <property type="project" value="TreeGrafter"/>
</dbReference>
<keyword evidence="1 4" id="KW-0489">Methyltransferase</keyword>
<dbReference type="InterPro" id="IPR012340">
    <property type="entry name" value="NA-bd_OB-fold"/>
</dbReference>
<feature type="domain" description="TRAM" evidence="6">
    <location>
        <begin position="1"/>
        <end position="58"/>
    </location>
</feature>
<dbReference type="SUPFAM" id="SSF50249">
    <property type="entry name" value="Nucleic acid-binding proteins"/>
    <property type="match status" value="1"/>
</dbReference>
<comment type="caution">
    <text evidence="7">The sequence shown here is derived from an EMBL/GenBank/DDBJ whole genome shotgun (WGS) entry which is preliminary data.</text>
</comment>
<accession>A0A7X2MZ90</accession>
<dbReference type="PROSITE" id="PS01230">
    <property type="entry name" value="TRMA_1"/>
    <property type="match status" value="1"/>
</dbReference>
<dbReference type="InterPro" id="IPR030390">
    <property type="entry name" value="MeTrfase_TrmA_AS"/>
</dbReference>
<evidence type="ECO:0000313" key="8">
    <source>
        <dbReference type="Proteomes" id="UP000460287"/>
    </source>
</evidence>
<name>A0A7X2MZ90_9CLOT</name>
<dbReference type="SUPFAM" id="SSF53335">
    <property type="entry name" value="S-adenosyl-L-methionine-dependent methyltransferases"/>
    <property type="match status" value="1"/>
</dbReference>
<comment type="similarity">
    <text evidence="4">Belongs to the class I-like SAM-binding methyltransferase superfamily. RNA M5U methyltransferase family.</text>
</comment>
<feature type="binding site" evidence="4">
    <location>
        <position position="381"/>
    </location>
    <ligand>
        <name>S-adenosyl-L-methionine</name>
        <dbReference type="ChEBI" id="CHEBI:59789"/>
    </ligand>
</feature>
<dbReference type="Gene3D" id="3.40.50.150">
    <property type="entry name" value="Vaccinia Virus protein VP39"/>
    <property type="match status" value="1"/>
</dbReference>
<reference evidence="7 8" key="1">
    <citation type="submission" date="2019-08" db="EMBL/GenBank/DDBJ databases">
        <title>In-depth cultivation of the pig gut microbiome towards novel bacterial diversity and tailored functional studies.</title>
        <authorList>
            <person name="Wylensek D."/>
            <person name="Hitch T.C.A."/>
            <person name="Clavel T."/>
        </authorList>
    </citation>
    <scope>NUCLEOTIDE SEQUENCE [LARGE SCALE GENOMIC DNA]</scope>
    <source>
        <strain evidence="7 8">WCA-383-APC-5B</strain>
    </source>
</reference>
<dbReference type="Proteomes" id="UP000460287">
    <property type="component" value="Unassembled WGS sequence"/>
</dbReference>
<evidence type="ECO:0000256" key="4">
    <source>
        <dbReference type="PROSITE-ProRule" id="PRU01024"/>
    </source>
</evidence>
<dbReference type="EMBL" id="VULX01000016">
    <property type="protein sequence ID" value="MSR91809.1"/>
    <property type="molecule type" value="Genomic_DNA"/>
</dbReference>
<dbReference type="Gene3D" id="2.40.50.1070">
    <property type="match status" value="1"/>
</dbReference>
<evidence type="ECO:0000256" key="5">
    <source>
        <dbReference type="PROSITE-ProRule" id="PRU10015"/>
    </source>
</evidence>
<feature type="active site" evidence="5">
    <location>
        <position position="408"/>
    </location>
</feature>
<proteinExistence type="inferred from homology"/>
<feature type="active site" description="Nucleophile" evidence="4">
    <location>
        <position position="408"/>
    </location>
</feature>
<dbReference type="CDD" id="cd02440">
    <property type="entry name" value="AdoMet_MTases"/>
    <property type="match status" value="1"/>
</dbReference>
<dbReference type="RefSeq" id="WP_154531706.1">
    <property type="nucleotide sequence ID" value="NZ_VULX01000016.1"/>
</dbReference>
<sequence length="454" mass="51184">MKKGNEIEILIEDMEFPSKGIAHYEDRKVYAKNCFPGQKVFGRVTKKKQDYAEIKPLEIRERASYEIEQKCPHFGICGGCSSQTVPYEKQLSFKEEQVKKLFAEAGIEMGEYKGILHSPITWEYRNKMEFTFGDEEKGGELTLGMHMKGKSFGIINVDQCCLVDEDFRKILSLTVEYFRQKQLPYYRLMSRQGYLRNLIVRKGKNTNEILVNLVTTTQMDFDLTEWIDLIKGQTYMGKLVTIIHTENNSFSDAVVPEKVNILFGCGYIMEEILGLKFKISPFSFFQTNSLGAEVLYGTVRDLMGDASNKIVFDLYCGTGTIGQIAAGKAEKVIGIELIEEAVEAANENASLNALKNCTFIAGDVAKTVNSLKDKPDIIILDPPRSGVMPKAMEHVINFKAKDIIYVSCNPKTLVSDLGKLKYAGYKIEETILVDMFPNTPHVETVVKLTKTAGF</sequence>
<evidence type="ECO:0000313" key="7">
    <source>
        <dbReference type="EMBL" id="MSR91809.1"/>
    </source>
</evidence>
<dbReference type="AlphaFoldDB" id="A0A7X2MZ90"/>